<organism evidence="5 6">
    <name type="scientific">Geothrix edaphica</name>
    <dbReference type="NCBI Taxonomy" id="2927976"/>
    <lineage>
        <taxon>Bacteria</taxon>
        <taxon>Pseudomonadati</taxon>
        <taxon>Acidobacteriota</taxon>
        <taxon>Holophagae</taxon>
        <taxon>Holophagales</taxon>
        <taxon>Holophagaceae</taxon>
        <taxon>Geothrix</taxon>
    </lineage>
</organism>
<sequence>MAFANEQALELLVTLLPVESPAGTIPEPILTLCKKAQGGGETTVTLRSPGPAWAGLPEGVLPACALRALPLGAPGEKGPATHTMVLMERVVEKHQIDLEKARAAFQLSKREAEVLNLLGLGFTNKKIAEMLYISEHTVKDHIKNIMKKLGASSRGEVVATLR</sequence>
<feature type="domain" description="HTH luxR-type" evidence="4">
    <location>
        <begin position="100"/>
        <end position="162"/>
    </location>
</feature>
<dbReference type="PRINTS" id="PR00038">
    <property type="entry name" value="HTHLUXR"/>
</dbReference>
<dbReference type="SUPFAM" id="SSF46894">
    <property type="entry name" value="C-terminal effector domain of the bipartite response regulators"/>
    <property type="match status" value="1"/>
</dbReference>
<dbReference type="PROSITE" id="PS00622">
    <property type="entry name" value="HTH_LUXR_1"/>
    <property type="match status" value="1"/>
</dbReference>
<name>A0ABQ5PXN3_9BACT</name>
<evidence type="ECO:0000313" key="6">
    <source>
        <dbReference type="Proteomes" id="UP001165044"/>
    </source>
</evidence>
<dbReference type="InterPro" id="IPR016032">
    <property type="entry name" value="Sig_transdc_resp-reg_C-effctor"/>
</dbReference>
<dbReference type="CDD" id="cd06170">
    <property type="entry name" value="LuxR_C_like"/>
    <property type="match status" value="1"/>
</dbReference>
<evidence type="ECO:0000256" key="2">
    <source>
        <dbReference type="ARBA" id="ARBA00023125"/>
    </source>
</evidence>
<proteinExistence type="predicted"/>
<dbReference type="Pfam" id="PF00196">
    <property type="entry name" value="GerE"/>
    <property type="match status" value="1"/>
</dbReference>
<dbReference type="SMART" id="SM00421">
    <property type="entry name" value="HTH_LUXR"/>
    <property type="match status" value="1"/>
</dbReference>
<keyword evidence="6" id="KW-1185">Reference proteome</keyword>
<dbReference type="EMBL" id="BSDC01000001">
    <property type="protein sequence ID" value="GLH67142.1"/>
    <property type="molecule type" value="Genomic_DNA"/>
</dbReference>
<protein>
    <recommendedName>
        <fullName evidence="4">HTH luxR-type domain-containing protein</fullName>
    </recommendedName>
</protein>
<dbReference type="InterPro" id="IPR036388">
    <property type="entry name" value="WH-like_DNA-bd_sf"/>
</dbReference>
<evidence type="ECO:0000256" key="1">
    <source>
        <dbReference type="ARBA" id="ARBA00023015"/>
    </source>
</evidence>
<evidence type="ECO:0000313" key="5">
    <source>
        <dbReference type="EMBL" id="GLH67142.1"/>
    </source>
</evidence>
<dbReference type="Proteomes" id="UP001165044">
    <property type="component" value="Unassembled WGS sequence"/>
</dbReference>
<gene>
    <name evidence="5" type="ORF">GETHED_15060</name>
</gene>
<dbReference type="PROSITE" id="PS50043">
    <property type="entry name" value="HTH_LUXR_2"/>
    <property type="match status" value="1"/>
</dbReference>
<dbReference type="Gene3D" id="1.10.10.10">
    <property type="entry name" value="Winged helix-like DNA-binding domain superfamily/Winged helix DNA-binding domain"/>
    <property type="match status" value="1"/>
</dbReference>
<dbReference type="PANTHER" id="PTHR44688">
    <property type="entry name" value="DNA-BINDING TRANSCRIPTIONAL ACTIVATOR DEVR_DOSR"/>
    <property type="match status" value="1"/>
</dbReference>
<reference evidence="5" key="1">
    <citation type="journal article" date="2023" name="Antonie Van Leeuwenhoek">
        <title>Mesoterricola silvestris gen. nov., sp. nov., Mesoterricola sediminis sp. nov., Geothrix oryzae sp. nov., Geothrix edaphica sp. nov., Geothrix rubra sp. nov., and Geothrix limicola sp. nov., six novel members of Acidobacteriota isolated from soils.</title>
        <authorList>
            <person name="Itoh H."/>
            <person name="Sugisawa Y."/>
            <person name="Mise K."/>
            <person name="Xu Z."/>
            <person name="Kuniyasu M."/>
            <person name="Ushijima N."/>
            <person name="Kawano K."/>
            <person name="Kobayashi E."/>
            <person name="Shiratori Y."/>
            <person name="Masuda Y."/>
            <person name="Senoo K."/>
        </authorList>
    </citation>
    <scope>NUCLEOTIDE SEQUENCE</scope>
    <source>
        <strain evidence="5">Red802</strain>
    </source>
</reference>
<keyword evidence="3" id="KW-0804">Transcription</keyword>
<dbReference type="InterPro" id="IPR000792">
    <property type="entry name" value="Tscrpt_reg_LuxR_C"/>
</dbReference>
<dbReference type="PANTHER" id="PTHR44688:SF16">
    <property type="entry name" value="DNA-BINDING TRANSCRIPTIONAL ACTIVATOR DEVR_DOSR"/>
    <property type="match status" value="1"/>
</dbReference>
<keyword evidence="1" id="KW-0805">Transcription regulation</keyword>
<comment type="caution">
    <text evidence="5">The sequence shown here is derived from an EMBL/GenBank/DDBJ whole genome shotgun (WGS) entry which is preliminary data.</text>
</comment>
<evidence type="ECO:0000256" key="3">
    <source>
        <dbReference type="ARBA" id="ARBA00023163"/>
    </source>
</evidence>
<dbReference type="RefSeq" id="WP_285608016.1">
    <property type="nucleotide sequence ID" value="NZ_BSDC01000001.1"/>
</dbReference>
<evidence type="ECO:0000259" key="4">
    <source>
        <dbReference type="PROSITE" id="PS50043"/>
    </source>
</evidence>
<keyword evidence="2" id="KW-0238">DNA-binding</keyword>
<accession>A0ABQ5PXN3</accession>